<organism evidence="15 16">
    <name type="scientific">Luteibacter anthropi</name>
    <dbReference type="NCBI Taxonomy" id="564369"/>
    <lineage>
        <taxon>Bacteria</taxon>
        <taxon>Pseudomonadati</taxon>
        <taxon>Pseudomonadota</taxon>
        <taxon>Gammaproteobacteria</taxon>
        <taxon>Lysobacterales</taxon>
        <taxon>Rhodanobacteraceae</taxon>
        <taxon>Luteibacter</taxon>
    </lineage>
</organism>
<reference evidence="15 16" key="1">
    <citation type="submission" date="2020-03" db="EMBL/GenBank/DDBJ databases">
        <authorList>
            <person name="Lai Q."/>
        </authorList>
    </citation>
    <scope>NUCLEOTIDE SEQUENCE [LARGE SCALE GENOMIC DNA]</scope>
    <source>
        <strain evidence="15 16">CCUG 25036</strain>
    </source>
</reference>
<evidence type="ECO:0000256" key="10">
    <source>
        <dbReference type="PROSITE-ProRule" id="PRU01360"/>
    </source>
</evidence>
<dbReference type="EMBL" id="JAARLZ010000001">
    <property type="protein sequence ID" value="NII05042.1"/>
    <property type="molecule type" value="Genomic_DNA"/>
</dbReference>
<evidence type="ECO:0000256" key="2">
    <source>
        <dbReference type="ARBA" id="ARBA00022448"/>
    </source>
</evidence>
<feature type="domain" description="TonB-dependent receptor plug" evidence="14">
    <location>
        <begin position="41"/>
        <end position="146"/>
    </location>
</feature>
<keyword evidence="16" id="KW-1185">Reference proteome</keyword>
<keyword evidence="2 10" id="KW-0813">Transport</keyword>
<evidence type="ECO:0000259" key="13">
    <source>
        <dbReference type="Pfam" id="PF00593"/>
    </source>
</evidence>
<dbReference type="PANTHER" id="PTHR30069:SF53">
    <property type="entry name" value="COLICIN I RECEPTOR-RELATED"/>
    <property type="match status" value="1"/>
</dbReference>
<dbReference type="Gene3D" id="2.170.130.10">
    <property type="entry name" value="TonB-dependent receptor, plug domain"/>
    <property type="match status" value="1"/>
</dbReference>
<keyword evidence="4 10" id="KW-0812">Transmembrane</keyword>
<keyword evidence="6" id="KW-0406">Ion transport</keyword>
<evidence type="ECO:0000256" key="3">
    <source>
        <dbReference type="ARBA" id="ARBA00022452"/>
    </source>
</evidence>
<dbReference type="GO" id="GO:0006811">
    <property type="term" value="P:monoatomic ion transport"/>
    <property type="evidence" value="ECO:0007669"/>
    <property type="project" value="UniProtKB-KW"/>
</dbReference>
<feature type="chain" id="PRO_5031252247" evidence="12">
    <location>
        <begin position="20"/>
        <end position="635"/>
    </location>
</feature>
<dbReference type="PROSITE" id="PS52016">
    <property type="entry name" value="TONB_DEPENDENT_REC_3"/>
    <property type="match status" value="1"/>
</dbReference>
<proteinExistence type="inferred from homology"/>
<dbReference type="RefSeq" id="WP_166945866.1">
    <property type="nucleotide sequence ID" value="NZ_JAARLZ010000001.1"/>
</dbReference>
<comment type="similarity">
    <text evidence="10 11">Belongs to the TonB-dependent receptor family.</text>
</comment>
<evidence type="ECO:0000256" key="1">
    <source>
        <dbReference type="ARBA" id="ARBA00004571"/>
    </source>
</evidence>
<dbReference type="AlphaFoldDB" id="A0A7X5U727"/>
<evidence type="ECO:0000259" key="14">
    <source>
        <dbReference type="Pfam" id="PF07715"/>
    </source>
</evidence>
<gene>
    <name evidence="15" type="ORF">HBF25_01425</name>
</gene>
<dbReference type="InterPro" id="IPR000531">
    <property type="entry name" value="Beta-barrel_TonB"/>
</dbReference>
<dbReference type="PANTHER" id="PTHR30069">
    <property type="entry name" value="TONB-DEPENDENT OUTER MEMBRANE RECEPTOR"/>
    <property type="match status" value="1"/>
</dbReference>
<evidence type="ECO:0000256" key="12">
    <source>
        <dbReference type="SAM" id="SignalP"/>
    </source>
</evidence>
<dbReference type="InterPro" id="IPR039426">
    <property type="entry name" value="TonB-dep_rcpt-like"/>
</dbReference>
<evidence type="ECO:0000256" key="4">
    <source>
        <dbReference type="ARBA" id="ARBA00022692"/>
    </source>
</evidence>
<accession>A0A7X5U727</accession>
<dbReference type="Proteomes" id="UP000490980">
    <property type="component" value="Unassembled WGS sequence"/>
</dbReference>
<dbReference type="InterPro" id="IPR037066">
    <property type="entry name" value="Plug_dom_sf"/>
</dbReference>
<dbReference type="InterPro" id="IPR036942">
    <property type="entry name" value="Beta-barrel_TonB_sf"/>
</dbReference>
<evidence type="ECO:0000313" key="16">
    <source>
        <dbReference type="Proteomes" id="UP000490980"/>
    </source>
</evidence>
<name>A0A7X5U727_9GAMM</name>
<keyword evidence="3 10" id="KW-1134">Transmembrane beta strand</keyword>
<sequence length="635" mass="68534">MKKTLLAMALLSSMAAAHAADAPDRLDPVVVTANRAATPLDQVLAPVTVISRDDIDRIQPVNVRDLLNGLPGISMASTGGIGQQTTMFMRGTNGDHVLLLIDGVRVGSVTTGAPAWEQLPVGQIDHIEIVRGPRSSLYGSDAIGGVIQIFTRRGQTGQAPTPSVSIGGGSHGYASGQVGLSGGTEHGWYNASLGGQYTSGIKACRPGSAAAGAGCFTNDVAHDDAYRTYNGALSGGYRWDNGTELTGSWLRSKGMVEYDGDYQNLTRQSQQVAGAKLAFDVLENWRMSVSLSQNQDRADSYLNGQGKVVLDQVTFLPIVTDPDKYRTGYLYSKRNQASWQNDVTLAPGQTLSAGVDFQQEKLKSSPAYVRGSRDNNGVFALYQGVFGPHEVQLSARHDHNNQFGNHTTGSAAYGYSFSDGIKLTASYGTAFHAPTFNDEFSPYYGTVRLDLKPEKSRTAELGLTGRQGVWNWGVTAYQTTIDDLIGQNDDFVPANVSKARLRGLEGQVGADVDGWHLRGSATFQQPKDRSAGPTYDNLLQRRPERFARADVDKDLGAFTVGGSVYAAGRSYDNASNTLRLGGYATVDLRATWHVDSDWSVQGRVANVGDKRYETAAFYNQLGRTYYLTLNYTPSH</sequence>
<evidence type="ECO:0000256" key="11">
    <source>
        <dbReference type="RuleBase" id="RU003357"/>
    </source>
</evidence>
<keyword evidence="9 10" id="KW-0998">Cell outer membrane</keyword>
<keyword evidence="8 10" id="KW-0472">Membrane</keyword>
<dbReference type="InterPro" id="IPR012910">
    <property type="entry name" value="Plug_dom"/>
</dbReference>
<keyword evidence="15" id="KW-0675">Receptor</keyword>
<dbReference type="GO" id="GO:0009279">
    <property type="term" value="C:cell outer membrane"/>
    <property type="evidence" value="ECO:0007669"/>
    <property type="project" value="UniProtKB-SubCell"/>
</dbReference>
<comment type="caution">
    <text evidence="15">The sequence shown here is derived from an EMBL/GenBank/DDBJ whole genome shotgun (WGS) entry which is preliminary data.</text>
</comment>
<keyword evidence="7 11" id="KW-0798">TonB box</keyword>
<dbReference type="SUPFAM" id="SSF56935">
    <property type="entry name" value="Porins"/>
    <property type="match status" value="1"/>
</dbReference>
<evidence type="ECO:0000313" key="15">
    <source>
        <dbReference type="EMBL" id="NII05042.1"/>
    </source>
</evidence>
<dbReference type="Pfam" id="PF00593">
    <property type="entry name" value="TonB_dep_Rec_b-barrel"/>
    <property type="match status" value="1"/>
</dbReference>
<comment type="subcellular location">
    <subcellularLocation>
        <location evidence="1 10">Cell outer membrane</location>
        <topology evidence="1 10">Multi-pass membrane protein</topology>
    </subcellularLocation>
</comment>
<evidence type="ECO:0000256" key="7">
    <source>
        <dbReference type="ARBA" id="ARBA00023077"/>
    </source>
</evidence>
<evidence type="ECO:0000256" key="9">
    <source>
        <dbReference type="ARBA" id="ARBA00023237"/>
    </source>
</evidence>
<dbReference type="CDD" id="cd01347">
    <property type="entry name" value="ligand_gated_channel"/>
    <property type="match status" value="1"/>
</dbReference>
<protein>
    <submittedName>
        <fullName evidence="15">TonB-dependent receptor</fullName>
    </submittedName>
</protein>
<dbReference type="GO" id="GO:0015889">
    <property type="term" value="P:cobalamin transport"/>
    <property type="evidence" value="ECO:0007669"/>
    <property type="project" value="TreeGrafter"/>
</dbReference>
<feature type="domain" description="TonB-dependent receptor-like beta-barrel" evidence="13">
    <location>
        <begin position="223"/>
        <end position="607"/>
    </location>
</feature>
<feature type="signal peptide" evidence="12">
    <location>
        <begin position="1"/>
        <end position="19"/>
    </location>
</feature>
<evidence type="ECO:0000256" key="5">
    <source>
        <dbReference type="ARBA" id="ARBA00022729"/>
    </source>
</evidence>
<dbReference type="Pfam" id="PF07715">
    <property type="entry name" value="Plug"/>
    <property type="match status" value="1"/>
</dbReference>
<evidence type="ECO:0000256" key="6">
    <source>
        <dbReference type="ARBA" id="ARBA00023065"/>
    </source>
</evidence>
<keyword evidence="5 12" id="KW-0732">Signal</keyword>
<evidence type="ECO:0000256" key="8">
    <source>
        <dbReference type="ARBA" id="ARBA00023136"/>
    </source>
</evidence>
<dbReference type="Gene3D" id="2.40.170.20">
    <property type="entry name" value="TonB-dependent receptor, beta-barrel domain"/>
    <property type="match status" value="1"/>
</dbReference>